<evidence type="ECO:0000256" key="1">
    <source>
        <dbReference type="ARBA" id="ARBA00010982"/>
    </source>
</evidence>
<keyword evidence="3 6" id="KW-0808">Transferase</keyword>
<feature type="domain" description="Thiolase N-terminal" evidence="7">
    <location>
        <begin position="5"/>
        <end position="262"/>
    </location>
</feature>
<evidence type="ECO:0000313" key="10">
    <source>
        <dbReference type="Proteomes" id="UP000037854"/>
    </source>
</evidence>
<evidence type="ECO:0000256" key="5">
    <source>
        <dbReference type="ARBA" id="ARBA00030755"/>
    </source>
</evidence>
<keyword evidence="4 6" id="KW-0012">Acyltransferase</keyword>
<dbReference type="InterPro" id="IPR020616">
    <property type="entry name" value="Thiolase_N"/>
</dbReference>
<dbReference type="InterPro" id="IPR020613">
    <property type="entry name" value="Thiolase_CS"/>
</dbReference>
<dbReference type="SUPFAM" id="SSF53901">
    <property type="entry name" value="Thiolase-like"/>
    <property type="match status" value="2"/>
</dbReference>
<keyword evidence="10" id="KW-1185">Reference proteome</keyword>
<dbReference type="PIRSF" id="PIRSF000429">
    <property type="entry name" value="Ac-CoA_Ac_transf"/>
    <property type="match status" value="1"/>
</dbReference>
<evidence type="ECO:0000256" key="6">
    <source>
        <dbReference type="RuleBase" id="RU003557"/>
    </source>
</evidence>
<dbReference type="Pfam" id="PF02803">
    <property type="entry name" value="Thiolase_C"/>
    <property type="match status" value="1"/>
</dbReference>
<dbReference type="PROSITE" id="PS00737">
    <property type="entry name" value="THIOLASE_2"/>
    <property type="match status" value="1"/>
</dbReference>
<dbReference type="NCBIfam" id="TIGR01930">
    <property type="entry name" value="AcCoA-C-Actrans"/>
    <property type="match status" value="1"/>
</dbReference>
<dbReference type="Gene3D" id="3.40.47.10">
    <property type="match status" value="2"/>
</dbReference>
<evidence type="ECO:0000313" key="9">
    <source>
        <dbReference type="EMBL" id="KPH72778.1"/>
    </source>
</evidence>
<evidence type="ECO:0000259" key="8">
    <source>
        <dbReference type="Pfam" id="PF02803"/>
    </source>
</evidence>
<dbReference type="InterPro" id="IPR002155">
    <property type="entry name" value="Thiolase"/>
</dbReference>
<dbReference type="Proteomes" id="UP000037854">
    <property type="component" value="Unassembled WGS sequence"/>
</dbReference>
<dbReference type="PROSITE" id="PS00099">
    <property type="entry name" value="THIOLASE_3"/>
    <property type="match status" value="1"/>
</dbReference>
<evidence type="ECO:0000256" key="2">
    <source>
        <dbReference type="ARBA" id="ARBA00012705"/>
    </source>
</evidence>
<dbReference type="PANTHER" id="PTHR18919">
    <property type="entry name" value="ACETYL-COA C-ACYLTRANSFERASE"/>
    <property type="match status" value="1"/>
</dbReference>
<evidence type="ECO:0000256" key="3">
    <source>
        <dbReference type="ARBA" id="ARBA00022679"/>
    </source>
</evidence>
<dbReference type="PROSITE" id="PS00098">
    <property type="entry name" value="THIOLASE_1"/>
    <property type="match status" value="1"/>
</dbReference>
<name>A0ABR5MH95_9BACI</name>
<dbReference type="Pfam" id="PF00108">
    <property type="entry name" value="Thiolase_N"/>
    <property type="match status" value="1"/>
</dbReference>
<dbReference type="EC" id="2.3.1.9" evidence="2"/>
<evidence type="ECO:0000259" key="7">
    <source>
        <dbReference type="Pfam" id="PF00108"/>
    </source>
</evidence>
<dbReference type="CDD" id="cd00751">
    <property type="entry name" value="thiolase"/>
    <property type="match status" value="1"/>
</dbReference>
<organism evidence="9 10">
    <name type="scientific">Oceanobacillus caeni</name>
    <dbReference type="NCBI Taxonomy" id="405946"/>
    <lineage>
        <taxon>Bacteria</taxon>
        <taxon>Bacillati</taxon>
        <taxon>Bacillota</taxon>
        <taxon>Bacilli</taxon>
        <taxon>Bacillales</taxon>
        <taxon>Bacillaceae</taxon>
        <taxon>Oceanobacillus</taxon>
    </lineage>
</organism>
<dbReference type="InterPro" id="IPR016039">
    <property type="entry name" value="Thiolase-like"/>
</dbReference>
<dbReference type="InterPro" id="IPR020610">
    <property type="entry name" value="Thiolase_AS"/>
</dbReference>
<protein>
    <recommendedName>
        <fullName evidence="2">acetyl-CoA C-acetyltransferase</fullName>
        <ecNumber evidence="2">2.3.1.9</ecNumber>
    </recommendedName>
    <alternativeName>
        <fullName evidence="5">Acetoacetyl-CoA thiolase</fullName>
    </alternativeName>
</protein>
<accession>A0ABR5MH95</accession>
<gene>
    <name evidence="9" type="ORF">AFL42_12985</name>
</gene>
<dbReference type="PANTHER" id="PTHR18919:SF107">
    <property type="entry name" value="ACETYL-COA ACETYLTRANSFERASE, CYTOSOLIC"/>
    <property type="match status" value="1"/>
</dbReference>
<comment type="similarity">
    <text evidence="1 6">Belongs to the thiolase-like superfamily. Thiolase family.</text>
</comment>
<proteinExistence type="inferred from homology"/>
<dbReference type="NCBIfam" id="NF006086">
    <property type="entry name" value="PRK08235.1"/>
    <property type="match status" value="1"/>
</dbReference>
<evidence type="ECO:0000256" key="4">
    <source>
        <dbReference type="ARBA" id="ARBA00023315"/>
    </source>
</evidence>
<reference evidence="9 10" key="1">
    <citation type="submission" date="2015-07" db="EMBL/GenBank/DDBJ databases">
        <title>High-quality draft genome sequence of Oceanobacillus caeni HM6, a bacillus isolated from a human feces.</title>
        <authorList>
            <person name="Kumar J."/>
            <person name="Verma M.K."/>
            <person name="Pandey R."/>
            <person name="Bhambi M."/>
            <person name="Chauhan N."/>
        </authorList>
    </citation>
    <scope>NUCLEOTIDE SEQUENCE [LARGE SCALE GENOMIC DNA]</scope>
    <source>
        <strain evidence="9 10">HM6</strain>
    </source>
</reference>
<dbReference type="RefSeq" id="WP_060668876.1">
    <property type="nucleotide sequence ID" value="NZ_JAHHXM010000004.1"/>
</dbReference>
<dbReference type="InterPro" id="IPR020615">
    <property type="entry name" value="Thiolase_acyl_enz_int_AS"/>
</dbReference>
<sequence length="395" mass="41774">MKKTVIVSGARTPFGKFGGALKALTAPQLGGKVIEEALNRAELDGSEVDEVIIGTVLQGGQGQIPSRQAAREAGIPWEVKTETINKVCASGLRAVTLADQLIRLGDEEVIVAGGMESMSNAPYFMPDARWGSRMGDSKIKDLMIHDGLSCSFTGVHMGTYGNSTAEEFNLTREAQDEWAYRSHMKAIEAIESGKFKEEIVAVEIPQRKSNPILVDTDEAPRKDTTVEKLATLRPAFDKDGTITAGNAPGINDGAGAFVLMSDEKAERLGKTPLATIIGHAEVAVEAKNFPQTPGVVINRLLEKTGYSIEDIDLFEINEAFAAVALASGLIAKVDPEKLNVNGGAVALGHPIGASGARIILTLIYELKRRGGGLGIAAICSGGGQGDAILIEVPKQ</sequence>
<dbReference type="EMBL" id="LGTK01000051">
    <property type="protein sequence ID" value="KPH72778.1"/>
    <property type="molecule type" value="Genomic_DNA"/>
</dbReference>
<dbReference type="InterPro" id="IPR020617">
    <property type="entry name" value="Thiolase_C"/>
</dbReference>
<comment type="caution">
    <text evidence="9">The sequence shown here is derived from an EMBL/GenBank/DDBJ whole genome shotgun (WGS) entry which is preliminary data.</text>
</comment>
<feature type="domain" description="Thiolase C-terminal" evidence="8">
    <location>
        <begin position="271"/>
        <end position="391"/>
    </location>
</feature>
<dbReference type="GO" id="GO:0003985">
    <property type="term" value="F:acetyl-CoA C-acetyltransferase activity"/>
    <property type="evidence" value="ECO:0007669"/>
    <property type="project" value="UniProtKB-EC"/>
</dbReference>